<gene>
    <name evidence="1" type="ORF">MAIT1_03082</name>
</gene>
<evidence type="ECO:0000313" key="2">
    <source>
        <dbReference type="Proteomes" id="UP000194003"/>
    </source>
</evidence>
<dbReference type="STRING" id="1434232.MAIT1_03082"/>
<comment type="caution">
    <text evidence="1">The sequence shown here is derived from an EMBL/GenBank/DDBJ whole genome shotgun (WGS) entry which is preliminary data.</text>
</comment>
<protein>
    <submittedName>
        <fullName evidence="1">Uncharacterized protein</fullName>
    </submittedName>
</protein>
<dbReference type="AlphaFoldDB" id="A0A1Y2K5I8"/>
<name>A0A1Y2K5I8_9PROT</name>
<organism evidence="1 2">
    <name type="scientific">Magnetofaba australis IT-1</name>
    <dbReference type="NCBI Taxonomy" id="1434232"/>
    <lineage>
        <taxon>Bacteria</taxon>
        <taxon>Pseudomonadati</taxon>
        <taxon>Pseudomonadota</taxon>
        <taxon>Magnetococcia</taxon>
        <taxon>Magnetococcales</taxon>
        <taxon>Magnetococcaceae</taxon>
        <taxon>Magnetofaba</taxon>
    </lineage>
</organism>
<accession>A0A1Y2K5I8</accession>
<proteinExistence type="predicted"/>
<sequence length="173" mass="18611">MRKSNLNTSSLRGDKLRAGIGAALRKSRGQGLGELISKAQAESAGQETAAHAPVAADVQTVRKLLSDLQTQAVDERLECAVPLIESLRLSLALDRASASTPPGALTVKGWMSLLNGWESHLEKMRQRQINYSKSFFEEAVEEAELGASPLAPMLQQLVEMCRGRLAQDGQSAA</sequence>
<keyword evidence="2" id="KW-1185">Reference proteome</keyword>
<dbReference type="EMBL" id="LVJN01000018">
    <property type="protein sequence ID" value="OSM04962.1"/>
    <property type="molecule type" value="Genomic_DNA"/>
</dbReference>
<dbReference type="RefSeq" id="WP_085441608.1">
    <property type="nucleotide sequence ID" value="NZ_LVJN01000018.1"/>
</dbReference>
<dbReference type="Proteomes" id="UP000194003">
    <property type="component" value="Unassembled WGS sequence"/>
</dbReference>
<reference evidence="1 2" key="1">
    <citation type="journal article" date="2016" name="BMC Genomics">
        <title>Combined genomic and structural analyses of a cultured magnetotactic bacterium reveals its niche adaptation to a dynamic environment.</title>
        <authorList>
            <person name="Araujo A.C."/>
            <person name="Morillo V."/>
            <person name="Cypriano J."/>
            <person name="Teixeira L.C."/>
            <person name="Leao P."/>
            <person name="Lyra S."/>
            <person name="Almeida L.G."/>
            <person name="Bazylinski D.A."/>
            <person name="Vasconcellos A.T."/>
            <person name="Abreu F."/>
            <person name="Lins U."/>
        </authorList>
    </citation>
    <scope>NUCLEOTIDE SEQUENCE [LARGE SCALE GENOMIC DNA]</scope>
    <source>
        <strain evidence="1 2">IT-1</strain>
    </source>
</reference>
<evidence type="ECO:0000313" key="1">
    <source>
        <dbReference type="EMBL" id="OSM04962.1"/>
    </source>
</evidence>
<dbReference type="OrthoDB" id="9894646at2"/>